<comment type="caution">
    <text evidence="2">The sequence shown here is derived from an EMBL/GenBank/DDBJ whole genome shotgun (WGS) entry which is preliminary data.</text>
</comment>
<dbReference type="AlphaFoldDB" id="A0A8J3EWB6"/>
<gene>
    <name evidence="2" type="ORF">GCM10007380_07760</name>
</gene>
<organism evidence="2 3">
    <name type="scientific">Gottfriedia solisilvae</name>
    <dbReference type="NCBI Taxonomy" id="1516104"/>
    <lineage>
        <taxon>Bacteria</taxon>
        <taxon>Bacillati</taxon>
        <taxon>Bacillota</taxon>
        <taxon>Bacilli</taxon>
        <taxon>Bacillales</taxon>
        <taxon>Bacillaceae</taxon>
        <taxon>Gottfriedia</taxon>
    </lineage>
</organism>
<sequence length="55" mass="6566">MEDILMFLKIVMFLFLLIFFIFLFINVVSYFKSLKKILSNIEGKLDMIAKKQKDS</sequence>
<dbReference type="EMBL" id="BMHB01000001">
    <property type="protein sequence ID" value="GGI11422.1"/>
    <property type="molecule type" value="Genomic_DNA"/>
</dbReference>
<evidence type="ECO:0000256" key="1">
    <source>
        <dbReference type="SAM" id="Phobius"/>
    </source>
</evidence>
<proteinExistence type="predicted"/>
<reference evidence="3" key="1">
    <citation type="journal article" date="2019" name="Int. J. Syst. Evol. Microbiol.">
        <title>The Global Catalogue of Microorganisms (GCM) 10K type strain sequencing project: providing services to taxonomists for standard genome sequencing and annotation.</title>
        <authorList>
            <consortium name="The Broad Institute Genomics Platform"/>
            <consortium name="The Broad Institute Genome Sequencing Center for Infectious Disease"/>
            <person name="Wu L."/>
            <person name="Ma J."/>
        </authorList>
    </citation>
    <scope>NUCLEOTIDE SEQUENCE [LARGE SCALE GENOMIC DNA]</scope>
    <source>
        <strain evidence="3">CGMCC 1.14993</strain>
    </source>
</reference>
<dbReference type="Proteomes" id="UP000626244">
    <property type="component" value="Unassembled WGS sequence"/>
</dbReference>
<name>A0A8J3EWB6_9BACI</name>
<evidence type="ECO:0000313" key="3">
    <source>
        <dbReference type="Proteomes" id="UP000626244"/>
    </source>
</evidence>
<keyword evidence="1" id="KW-0812">Transmembrane</keyword>
<keyword evidence="1" id="KW-1133">Transmembrane helix</keyword>
<accession>A0A8J3EWB6</accession>
<keyword evidence="3" id="KW-1185">Reference proteome</keyword>
<evidence type="ECO:0000313" key="2">
    <source>
        <dbReference type="EMBL" id="GGI11422.1"/>
    </source>
</evidence>
<keyword evidence="1" id="KW-0472">Membrane</keyword>
<protein>
    <submittedName>
        <fullName evidence="2">Uncharacterized protein</fullName>
    </submittedName>
</protein>
<feature type="transmembrane region" description="Helical" evidence="1">
    <location>
        <begin position="6"/>
        <end position="31"/>
    </location>
</feature>